<dbReference type="InterPro" id="IPR046373">
    <property type="entry name" value="Acyl-CoA_Oxase/DH_mid-dom_sf"/>
</dbReference>
<sequence>MSRETLLNQVAELVQHTLKPLAEDIDRKGLYPEAFMRKLGEIGGFACVGSAEEGGSGLGLSAQIAVLREIGKECGATAFSAWCQAACAWYLHQTPNQAVKRYLPDVLSAKVLAGTGMSNTVKHLAGIEDHLLQAVATEGGYTVNGILPWVSNLGENHIWANTAQIGGSYVMFITGAQREGVSLIACPEFCALEGTRTFAVKFDNVFVPHEDVLAEPDQFADFIKSIKTGFILLQIGIGAGIIDACLKEIELANVGSETNYFLDHGFDELTKRHNMLLVKTEKLAHESYQNQANLLETLQARADASQLCLDAAQSAALHAGAKGYLMSSPVQRRSREALFVAIVTPALKHLRKEISDLEFMGGEEFSI</sequence>
<name>A0A1X3CZQ6_9NEIS</name>
<organism evidence="4 5">
    <name type="scientific">Neisseria canis</name>
    <dbReference type="NCBI Taxonomy" id="493"/>
    <lineage>
        <taxon>Bacteria</taxon>
        <taxon>Pseudomonadati</taxon>
        <taxon>Pseudomonadota</taxon>
        <taxon>Betaproteobacteria</taxon>
        <taxon>Neisseriales</taxon>
        <taxon>Neisseriaceae</taxon>
        <taxon>Neisseria</taxon>
    </lineage>
</organism>
<feature type="domain" description="Acyl-CoA dehydrogenase C-terminal" evidence="3">
    <location>
        <begin position="289"/>
        <end position="338"/>
    </location>
</feature>
<evidence type="ECO:0000256" key="1">
    <source>
        <dbReference type="ARBA" id="ARBA00023002"/>
    </source>
</evidence>
<dbReference type="RefSeq" id="WP_085415856.1">
    <property type="nucleotide sequence ID" value="NZ_CAUJPY010000007.1"/>
</dbReference>
<dbReference type="AlphaFoldDB" id="A0A1X3CZQ6"/>
<dbReference type="Gene3D" id="1.10.540.10">
    <property type="entry name" value="Acyl-CoA dehydrogenase/oxidase, N-terminal domain"/>
    <property type="match status" value="1"/>
</dbReference>
<dbReference type="InterPro" id="IPR037069">
    <property type="entry name" value="AcylCoA_DH/ox_N_sf"/>
</dbReference>
<dbReference type="PANTHER" id="PTHR43884">
    <property type="entry name" value="ACYL-COA DEHYDROGENASE"/>
    <property type="match status" value="1"/>
</dbReference>
<dbReference type="OrthoDB" id="2564795at2"/>
<reference evidence="4 5" key="1">
    <citation type="submission" date="2018-12" db="EMBL/GenBank/DDBJ databases">
        <authorList>
            <consortium name="Pathogen Informatics"/>
        </authorList>
    </citation>
    <scope>NUCLEOTIDE SEQUENCE [LARGE SCALE GENOMIC DNA]</scope>
    <source>
        <strain evidence="4 5">NCTC10296</strain>
    </source>
</reference>
<gene>
    <name evidence="4" type="ORF">NCTC10296_01835</name>
</gene>
<dbReference type="GO" id="GO:0003995">
    <property type="term" value="F:acyl-CoA dehydrogenase activity"/>
    <property type="evidence" value="ECO:0007669"/>
    <property type="project" value="TreeGrafter"/>
</dbReference>
<evidence type="ECO:0000313" key="4">
    <source>
        <dbReference type="EMBL" id="VEF02518.1"/>
    </source>
</evidence>
<dbReference type="PIRSF" id="PIRSF016578">
    <property type="entry name" value="HsaA"/>
    <property type="match status" value="1"/>
</dbReference>
<dbReference type="Pfam" id="PF08028">
    <property type="entry name" value="Acyl-CoA_dh_2"/>
    <property type="match status" value="1"/>
</dbReference>
<dbReference type="KEGG" id="nci:NCTC10296_01835"/>
<keyword evidence="5" id="KW-1185">Reference proteome</keyword>
<dbReference type="PANTHER" id="PTHR43884:SF12">
    <property type="entry name" value="ISOVALERYL-COA DEHYDROGENASE, MITOCHONDRIAL-RELATED"/>
    <property type="match status" value="1"/>
</dbReference>
<dbReference type="EMBL" id="LR134313">
    <property type="protein sequence ID" value="VEF02518.1"/>
    <property type="molecule type" value="Genomic_DNA"/>
</dbReference>
<evidence type="ECO:0000259" key="2">
    <source>
        <dbReference type="Pfam" id="PF02771"/>
    </source>
</evidence>
<evidence type="ECO:0000313" key="5">
    <source>
        <dbReference type="Proteomes" id="UP000279284"/>
    </source>
</evidence>
<dbReference type="Gene3D" id="2.40.110.10">
    <property type="entry name" value="Butyryl-CoA Dehydrogenase, subunit A, domain 2"/>
    <property type="match status" value="1"/>
</dbReference>
<dbReference type="Proteomes" id="UP000279284">
    <property type="component" value="Chromosome"/>
</dbReference>
<dbReference type="InterPro" id="IPR009100">
    <property type="entry name" value="AcylCoA_DH/oxidase_NM_dom_sf"/>
</dbReference>
<feature type="domain" description="Acyl-CoA dehydrogenase/oxidase N-terminal" evidence="2">
    <location>
        <begin position="4"/>
        <end position="108"/>
    </location>
</feature>
<evidence type="ECO:0000259" key="3">
    <source>
        <dbReference type="Pfam" id="PF08028"/>
    </source>
</evidence>
<dbReference type="InterPro" id="IPR013107">
    <property type="entry name" value="Acyl-CoA_DH_C"/>
</dbReference>
<dbReference type="GO" id="GO:0050660">
    <property type="term" value="F:flavin adenine dinucleotide binding"/>
    <property type="evidence" value="ECO:0007669"/>
    <property type="project" value="InterPro"/>
</dbReference>
<protein>
    <submittedName>
        <fullName evidence="4">Acyl-CoA dehydrogenase</fullName>
    </submittedName>
</protein>
<dbReference type="STRING" id="493.BWD07_02800"/>
<keyword evidence="1" id="KW-0560">Oxidoreductase</keyword>
<dbReference type="SUPFAM" id="SSF56645">
    <property type="entry name" value="Acyl-CoA dehydrogenase NM domain-like"/>
    <property type="match status" value="1"/>
</dbReference>
<dbReference type="InterPro" id="IPR013786">
    <property type="entry name" value="AcylCoA_DH/ox_N"/>
</dbReference>
<accession>A0A1X3CZQ6</accession>
<dbReference type="Pfam" id="PF02771">
    <property type="entry name" value="Acyl-CoA_dh_N"/>
    <property type="match status" value="1"/>
</dbReference>
<proteinExistence type="predicted"/>